<evidence type="ECO:0000256" key="6">
    <source>
        <dbReference type="ARBA" id="ARBA00024238"/>
    </source>
</evidence>
<name>A0A1Y1UNQ1_9TREE</name>
<dbReference type="PANTHER" id="PTHR10552:SF6">
    <property type="entry name" value="U2 SMALL NUCLEAR RIBONUCLEOPROTEIN A"/>
    <property type="match status" value="1"/>
</dbReference>
<dbReference type="GO" id="GO:0005686">
    <property type="term" value="C:U2 snRNP"/>
    <property type="evidence" value="ECO:0007669"/>
    <property type="project" value="TreeGrafter"/>
</dbReference>
<feature type="compositionally biased region" description="Gly residues" evidence="7">
    <location>
        <begin position="195"/>
        <end position="209"/>
    </location>
</feature>
<feature type="compositionally biased region" description="Low complexity" evidence="7">
    <location>
        <begin position="185"/>
        <end position="194"/>
    </location>
</feature>
<reference evidence="8 9" key="1">
    <citation type="submission" date="2017-03" db="EMBL/GenBank/DDBJ databases">
        <title>Widespread Adenine N6-methylation of Active Genes in Fungi.</title>
        <authorList>
            <consortium name="DOE Joint Genome Institute"/>
            <person name="Mondo S.J."/>
            <person name="Dannebaum R.O."/>
            <person name="Kuo R.C."/>
            <person name="Louie K.B."/>
            <person name="Bewick A.J."/>
            <person name="Labutti K."/>
            <person name="Haridas S."/>
            <person name="Kuo A."/>
            <person name="Salamov A."/>
            <person name="Ahrendt S.R."/>
            <person name="Lau R."/>
            <person name="Bowen B.P."/>
            <person name="Lipzen A."/>
            <person name="Sullivan W."/>
            <person name="Andreopoulos W.B."/>
            <person name="Clum A."/>
            <person name="Lindquist E."/>
            <person name="Daum C."/>
            <person name="Northen T.R."/>
            <person name="Ramamoorthy G."/>
            <person name="Schmitz R.J."/>
            <person name="Gryganskyi A."/>
            <person name="Culley D."/>
            <person name="Magnuson J."/>
            <person name="James T.Y."/>
            <person name="O'Malley M.A."/>
            <person name="Stajich J.E."/>
            <person name="Spatafora J.W."/>
            <person name="Visel A."/>
            <person name="Grigoriev I.V."/>
        </authorList>
    </citation>
    <scope>NUCLEOTIDE SEQUENCE [LARGE SCALE GENOMIC DNA]</scope>
    <source>
        <strain evidence="8 9">NRRL Y-17943</strain>
    </source>
</reference>
<dbReference type="RefSeq" id="XP_021873030.1">
    <property type="nucleotide sequence ID" value="XM_022015070.1"/>
</dbReference>
<sequence>MRLTPDVVSKTPSHLNALKERELDLRGLQIPVIENLASHQGTYDTLNLTDNSLTVLGNIPLSTRLQALHVGRNQISSISVSLPANIPNLVTLVLSDNVISSLATLAPLESLTHLQHLSLTGNPITQHEHYRLFVIWKVGRGSLRTLDFKRIKDSERAAAKKLFVDSTTSLPNALANRLSTSTAAVSGSTGLTKGSAGGAGAAGGGPLKGGKGRLMTPEEKKKVVEALTRAKTADQVRKLERMLAEGLIPEGEEGVPVNGS</sequence>
<keyword evidence="3" id="KW-0677">Repeat</keyword>
<keyword evidence="9" id="KW-1185">Reference proteome</keyword>
<gene>
    <name evidence="8" type="ORF">BD324DRAFT_618702</name>
</gene>
<dbReference type="SUPFAM" id="SSF52058">
    <property type="entry name" value="L domain-like"/>
    <property type="match status" value="1"/>
</dbReference>
<evidence type="ECO:0000313" key="8">
    <source>
        <dbReference type="EMBL" id="ORX39167.1"/>
    </source>
</evidence>
<dbReference type="AlphaFoldDB" id="A0A1Y1UNQ1"/>
<comment type="similarity">
    <text evidence="5">Belongs to the U2 small nuclear ribonucleoprotein A family.</text>
</comment>
<evidence type="ECO:0000256" key="1">
    <source>
        <dbReference type="ARBA" id="ARBA00004123"/>
    </source>
</evidence>
<evidence type="ECO:0000256" key="2">
    <source>
        <dbReference type="ARBA" id="ARBA00022614"/>
    </source>
</evidence>
<evidence type="ECO:0000256" key="5">
    <source>
        <dbReference type="ARBA" id="ARBA00024196"/>
    </source>
</evidence>
<dbReference type="InterPro" id="IPR032675">
    <property type="entry name" value="LRR_dom_sf"/>
</dbReference>
<keyword evidence="2" id="KW-0433">Leucine-rich repeat</keyword>
<dbReference type="InParanoid" id="A0A1Y1UNQ1"/>
<dbReference type="GO" id="GO:0000398">
    <property type="term" value="P:mRNA splicing, via spliceosome"/>
    <property type="evidence" value="ECO:0007669"/>
    <property type="project" value="InterPro"/>
</dbReference>
<dbReference type="PROSITE" id="PS51450">
    <property type="entry name" value="LRR"/>
    <property type="match status" value="1"/>
</dbReference>
<dbReference type="InterPro" id="IPR044640">
    <property type="entry name" value="RU2A"/>
</dbReference>
<evidence type="ECO:0000313" key="9">
    <source>
        <dbReference type="Proteomes" id="UP000193218"/>
    </source>
</evidence>
<evidence type="ECO:0000256" key="3">
    <source>
        <dbReference type="ARBA" id="ARBA00022737"/>
    </source>
</evidence>
<dbReference type="OrthoDB" id="433501at2759"/>
<dbReference type="FunCoup" id="A0A1Y1UNQ1">
    <property type="interactions" value="857"/>
</dbReference>
<protein>
    <recommendedName>
        <fullName evidence="6">U2 small nuclear ribonucleoprotein A'</fullName>
    </recommendedName>
</protein>
<dbReference type="PANTHER" id="PTHR10552">
    <property type="entry name" value="U2 SMALL NUCLEAR RIBONUCLEOPROTEIN A"/>
    <property type="match status" value="1"/>
</dbReference>
<accession>A0A1Y1UNQ1</accession>
<evidence type="ECO:0000256" key="7">
    <source>
        <dbReference type="SAM" id="MobiDB-lite"/>
    </source>
</evidence>
<evidence type="ECO:0000256" key="4">
    <source>
        <dbReference type="ARBA" id="ARBA00023242"/>
    </source>
</evidence>
<comment type="subcellular location">
    <subcellularLocation>
        <location evidence="1">Nucleus</location>
    </subcellularLocation>
</comment>
<dbReference type="Gene3D" id="3.80.10.10">
    <property type="entry name" value="Ribonuclease Inhibitor"/>
    <property type="match status" value="1"/>
</dbReference>
<comment type="caution">
    <text evidence="8">The sequence shown here is derived from an EMBL/GenBank/DDBJ whole genome shotgun (WGS) entry which is preliminary data.</text>
</comment>
<proteinExistence type="inferred from homology"/>
<keyword evidence="4" id="KW-0539">Nucleus</keyword>
<dbReference type="GO" id="GO:0030620">
    <property type="term" value="F:U2 snRNA binding"/>
    <property type="evidence" value="ECO:0007669"/>
    <property type="project" value="InterPro"/>
</dbReference>
<dbReference type="EMBL" id="NBSH01000003">
    <property type="protein sequence ID" value="ORX39167.1"/>
    <property type="molecule type" value="Genomic_DNA"/>
</dbReference>
<dbReference type="GeneID" id="33556878"/>
<dbReference type="STRING" id="4999.A0A1Y1UNQ1"/>
<organism evidence="8 9">
    <name type="scientific">Kockovaella imperatae</name>
    <dbReference type="NCBI Taxonomy" id="4999"/>
    <lineage>
        <taxon>Eukaryota</taxon>
        <taxon>Fungi</taxon>
        <taxon>Dikarya</taxon>
        <taxon>Basidiomycota</taxon>
        <taxon>Agaricomycotina</taxon>
        <taxon>Tremellomycetes</taxon>
        <taxon>Tremellales</taxon>
        <taxon>Cuniculitremaceae</taxon>
        <taxon>Kockovaella</taxon>
    </lineage>
</organism>
<dbReference type="Proteomes" id="UP000193218">
    <property type="component" value="Unassembled WGS sequence"/>
</dbReference>
<feature type="region of interest" description="Disordered" evidence="7">
    <location>
        <begin position="185"/>
        <end position="219"/>
    </location>
</feature>
<dbReference type="Pfam" id="PF14580">
    <property type="entry name" value="LRR_9"/>
    <property type="match status" value="1"/>
</dbReference>
<dbReference type="InterPro" id="IPR001611">
    <property type="entry name" value="Leu-rich_rpt"/>
</dbReference>